<proteinExistence type="inferred from homology"/>
<dbReference type="Proteomes" id="UP000190637">
    <property type="component" value="Unassembled WGS sequence"/>
</dbReference>
<dbReference type="InterPro" id="IPR000620">
    <property type="entry name" value="EamA_dom"/>
</dbReference>
<dbReference type="SUPFAM" id="SSF103481">
    <property type="entry name" value="Multidrug resistance efflux transporter EmrE"/>
    <property type="match status" value="1"/>
</dbReference>
<protein>
    <submittedName>
        <fullName evidence="5">Inner membrane transporter RhtA</fullName>
    </submittedName>
</protein>
<feature type="transmembrane region" description="Helical" evidence="3">
    <location>
        <begin position="116"/>
        <end position="136"/>
    </location>
</feature>
<dbReference type="EMBL" id="FUWS01000001">
    <property type="protein sequence ID" value="SJZ38797.1"/>
    <property type="molecule type" value="Genomic_DNA"/>
</dbReference>
<keyword evidence="6" id="KW-1185">Reference proteome</keyword>
<evidence type="ECO:0000313" key="5">
    <source>
        <dbReference type="EMBL" id="SJZ38797.1"/>
    </source>
</evidence>
<comment type="similarity">
    <text evidence="1">Belongs to the EamA transporter family.</text>
</comment>
<feature type="transmembrane region" description="Helical" evidence="3">
    <location>
        <begin position="197"/>
        <end position="219"/>
    </location>
</feature>
<evidence type="ECO:0000256" key="2">
    <source>
        <dbReference type="SAM" id="MobiDB-lite"/>
    </source>
</evidence>
<evidence type="ECO:0000259" key="4">
    <source>
        <dbReference type="Pfam" id="PF00892"/>
    </source>
</evidence>
<sequence length="332" mass="34737">MDSNKRDRSNGRVTTSFSPLFRHALNRVPAPLLVLGGMFLLHTGSAFAVRLFDLAGSTGITWLRLTWAALILLALSGRSLVTAVRAASRRELLAVVMLGTVSAGMMTFYSEATARIDLGTATSLEFLGPLVVAVLAMRRRRELVWILAAVAGVVCMTRPWDTQVDLTGVAFGLAGAACVALYIVLTQRVGGSFGAVHGLALALTVSAVLTAPLGLPAVAANPSPHLLVTTLGIALLFPLVPFLLEMIALQRMSRTAYSTFISLEPAVSLVMGLVVIAQMPVAVQMVGMVLVVVAGVGAARQEGKAPVLRTAGPDRAGEEADGPARVAATHSH</sequence>
<keyword evidence="3" id="KW-1133">Transmembrane helix</keyword>
<feature type="transmembrane region" description="Helical" evidence="3">
    <location>
        <begin position="92"/>
        <end position="110"/>
    </location>
</feature>
<accession>A0A1T4K8Y1</accession>
<name>A0A1T4K8Y1_9ACTN</name>
<dbReference type="PANTHER" id="PTHR22911:SF37">
    <property type="entry name" value="THREONINE_HOMOSERINE EXPORTER RHTA"/>
    <property type="match status" value="1"/>
</dbReference>
<evidence type="ECO:0000313" key="6">
    <source>
        <dbReference type="Proteomes" id="UP000190637"/>
    </source>
</evidence>
<dbReference type="AlphaFoldDB" id="A0A1T4K8Y1"/>
<feature type="transmembrane region" description="Helical" evidence="3">
    <location>
        <begin position="30"/>
        <end position="49"/>
    </location>
</feature>
<evidence type="ECO:0000256" key="3">
    <source>
        <dbReference type="SAM" id="Phobius"/>
    </source>
</evidence>
<feature type="transmembrane region" description="Helical" evidence="3">
    <location>
        <begin position="282"/>
        <end position="299"/>
    </location>
</feature>
<evidence type="ECO:0000256" key="1">
    <source>
        <dbReference type="ARBA" id="ARBA00007362"/>
    </source>
</evidence>
<dbReference type="PANTHER" id="PTHR22911">
    <property type="entry name" value="ACYL-MALONYL CONDENSING ENZYME-RELATED"/>
    <property type="match status" value="1"/>
</dbReference>
<dbReference type="InterPro" id="IPR037185">
    <property type="entry name" value="EmrE-like"/>
</dbReference>
<feature type="transmembrane region" description="Helical" evidence="3">
    <location>
        <begin position="225"/>
        <end position="244"/>
    </location>
</feature>
<feature type="transmembrane region" description="Helical" evidence="3">
    <location>
        <begin position="256"/>
        <end position="276"/>
    </location>
</feature>
<keyword evidence="3" id="KW-0472">Membrane</keyword>
<feature type="transmembrane region" description="Helical" evidence="3">
    <location>
        <begin position="143"/>
        <end position="160"/>
    </location>
</feature>
<keyword evidence="3" id="KW-0812">Transmembrane</keyword>
<feature type="region of interest" description="Disordered" evidence="2">
    <location>
        <begin position="307"/>
        <end position="332"/>
    </location>
</feature>
<reference evidence="5 6" key="1">
    <citation type="submission" date="2017-02" db="EMBL/GenBank/DDBJ databases">
        <authorList>
            <person name="Peterson S.W."/>
        </authorList>
    </citation>
    <scope>NUCLEOTIDE SEQUENCE [LARGE SCALE GENOMIC DNA]</scope>
    <source>
        <strain evidence="5 6">DSM 45154</strain>
    </source>
</reference>
<dbReference type="GO" id="GO:0005886">
    <property type="term" value="C:plasma membrane"/>
    <property type="evidence" value="ECO:0007669"/>
    <property type="project" value="TreeGrafter"/>
</dbReference>
<feature type="transmembrane region" description="Helical" evidence="3">
    <location>
        <begin position="166"/>
        <end position="185"/>
    </location>
</feature>
<gene>
    <name evidence="5" type="ORF">SAMN02745673_00236</name>
</gene>
<feature type="transmembrane region" description="Helical" evidence="3">
    <location>
        <begin position="61"/>
        <end position="80"/>
    </location>
</feature>
<feature type="domain" description="EamA" evidence="4">
    <location>
        <begin position="167"/>
        <end position="294"/>
    </location>
</feature>
<dbReference type="Pfam" id="PF00892">
    <property type="entry name" value="EamA"/>
    <property type="match status" value="1"/>
</dbReference>
<organism evidence="5 6">
    <name type="scientific">Marinactinospora thermotolerans DSM 45154</name>
    <dbReference type="NCBI Taxonomy" id="1122192"/>
    <lineage>
        <taxon>Bacteria</taxon>
        <taxon>Bacillati</taxon>
        <taxon>Actinomycetota</taxon>
        <taxon>Actinomycetes</taxon>
        <taxon>Streptosporangiales</taxon>
        <taxon>Nocardiopsidaceae</taxon>
        <taxon>Marinactinospora</taxon>
    </lineage>
</organism>
<dbReference type="GO" id="GO:0015565">
    <property type="term" value="F:threonine efflux transmembrane transporter activity"/>
    <property type="evidence" value="ECO:0007669"/>
    <property type="project" value="TreeGrafter"/>
</dbReference>